<feature type="compositionally biased region" description="Polar residues" evidence="2">
    <location>
        <begin position="960"/>
        <end position="983"/>
    </location>
</feature>
<feature type="region of interest" description="Disordered" evidence="2">
    <location>
        <begin position="854"/>
        <end position="933"/>
    </location>
</feature>
<feature type="compositionally biased region" description="Basic and acidic residues" evidence="2">
    <location>
        <begin position="331"/>
        <end position="348"/>
    </location>
</feature>
<feature type="coiled-coil region" evidence="1">
    <location>
        <begin position="739"/>
        <end position="770"/>
    </location>
</feature>
<keyword evidence="1" id="KW-0175">Coiled coil</keyword>
<protein>
    <submittedName>
        <fullName evidence="3">Uncharacterized protein</fullName>
    </submittedName>
</protein>
<feature type="compositionally biased region" description="Polar residues" evidence="2">
    <location>
        <begin position="613"/>
        <end position="628"/>
    </location>
</feature>
<sequence>MGNSGSSSLQPQAPSAEPTHSWAHSYPRPSHKVLPERVPGQRLRLTRNGNILHNGGTLTGRKQMQYADDSQIRTRSSSHGGQVEPTRVLFGSEPDLRFTGRDYQQYSNDSPSKLRISRSKKKYKAPVAPHNNNGMESSSPDSYQHWEMTGEVIPPVRRLRLFKTKAESNKKRNVEESMSPPTRLQKHHIPNPGPLHRSLSSPQFQAELLEAAERLRPVREPPVGKAAESPIPRNKNFDRNRPSSMTVLQSRENFSSNNHISQNERVIEKNNYNNYNQSNGYRSNQNHHDKIISNVQRSVNKDEIAAKIKNRNNRANVEQRARGEGSTGRDSTPETKQPRAFQEKRTENSWEIIPKSKPPPVKTFYFGMSEESNKETDNIQEVDRFAESLHRRAQKSVAKSKNKSLNVTTSESEISSDAGNDENTNGISLQLRPMLPRKQLDIPRFSPSTAWRLLSTLESPPPSEEDDLIPLEDRIPAPPLPLHLHPDKSADSGISGDASPQHQDSTHNSQAAWTPQQDLEETSSDGGLDSAPVSPESLPAVKFSPRFSLSLPRDDRLAIYSQPDKERNDGMQFDSFHSLKKLKRSMSGALGRNSSPKESTSLPLDGNWVLSRSVPNSLNNGNTSLQRWSSSSPSSPDQEDDVLMTSLVKQPSFSYLQNGGHVMYLPEYSSPVQQREKTIGPLAMSKSCEDLSQPEQRLPQSITQALETPRTRSGKKFTFQSTVRQIERRRLAEKLSKEAEQKERQRLGELEAMRRVEEEFQRKREREKADIRQQLRLFSLTQGTRAQPDGAEPPPPATEVLSEFRQPRRDYRDFKPHRIHQDLESSPIAERNTKHSTVHPEVVYQMPKSTQVYVNPHIHSNGSGVGSMSGTGDCGGISTPRSSSSDNYRRNFAQGALPHSLVSSDSELSQPNTRPTSRNQRRSRSPTPEGVKAQEITLHLKQLKILEQPASLESKDVKSLGNTTESKPQTKDNQAITTKTPTLSRPLGLNSLQPFVPGKSYRPITFNPNPSKVAQFAS</sequence>
<gene>
    <name evidence="3" type="ORF">g.29259</name>
</gene>
<organism evidence="3">
    <name type="scientific">Clastoptera arizonana</name>
    <name type="common">Arizona spittle bug</name>
    <dbReference type="NCBI Taxonomy" id="38151"/>
    <lineage>
        <taxon>Eukaryota</taxon>
        <taxon>Metazoa</taxon>
        <taxon>Ecdysozoa</taxon>
        <taxon>Arthropoda</taxon>
        <taxon>Hexapoda</taxon>
        <taxon>Insecta</taxon>
        <taxon>Pterygota</taxon>
        <taxon>Neoptera</taxon>
        <taxon>Paraneoptera</taxon>
        <taxon>Hemiptera</taxon>
        <taxon>Auchenorrhyncha</taxon>
        <taxon>Cercopoidea</taxon>
        <taxon>Clastopteridae</taxon>
        <taxon>Clastoptera</taxon>
    </lineage>
</organism>
<feature type="region of interest" description="Disordered" evidence="2">
    <location>
        <begin position="613"/>
        <end position="640"/>
    </location>
</feature>
<dbReference type="AlphaFoldDB" id="A0A1B6DB38"/>
<feature type="compositionally biased region" description="Basic residues" evidence="2">
    <location>
        <begin position="393"/>
        <end position="402"/>
    </location>
</feature>
<evidence type="ECO:0000313" key="3">
    <source>
        <dbReference type="EMBL" id="JAS22903.1"/>
    </source>
</evidence>
<feature type="region of interest" description="Disordered" evidence="2">
    <location>
        <begin position="220"/>
        <end position="241"/>
    </location>
</feature>
<feature type="region of interest" description="Disordered" evidence="2">
    <location>
        <begin position="393"/>
        <end position="432"/>
    </location>
</feature>
<feature type="compositionally biased region" description="Polar residues" evidence="2">
    <location>
        <begin position="403"/>
        <end position="428"/>
    </location>
</feature>
<feature type="compositionally biased region" description="Polar residues" evidence="2">
    <location>
        <begin position="1"/>
        <end position="13"/>
    </location>
</feature>
<feature type="compositionally biased region" description="Polar residues" evidence="2">
    <location>
        <begin position="130"/>
        <end position="142"/>
    </location>
</feature>
<feature type="region of interest" description="Disordered" evidence="2">
    <location>
        <begin position="954"/>
        <end position="1018"/>
    </location>
</feature>
<accession>A0A1B6DB38</accession>
<feature type="compositionally biased region" description="Polar residues" evidence="2">
    <location>
        <begin position="901"/>
        <end position="918"/>
    </location>
</feature>
<feature type="compositionally biased region" description="Gly residues" evidence="2">
    <location>
        <begin position="863"/>
        <end position="875"/>
    </location>
</feature>
<feature type="compositionally biased region" description="Polar residues" evidence="2">
    <location>
        <begin position="592"/>
        <end position="602"/>
    </location>
</feature>
<feature type="region of interest" description="Disordered" evidence="2">
    <location>
        <begin position="455"/>
        <end position="539"/>
    </location>
</feature>
<evidence type="ECO:0000256" key="2">
    <source>
        <dbReference type="SAM" id="MobiDB-lite"/>
    </source>
</evidence>
<feature type="compositionally biased region" description="Polar residues" evidence="2">
    <location>
        <begin position="102"/>
        <end position="111"/>
    </location>
</feature>
<feature type="compositionally biased region" description="Basic residues" evidence="2">
    <location>
        <begin position="115"/>
        <end position="124"/>
    </location>
</feature>
<feature type="region of interest" description="Disordered" evidence="2">
    <location>
        <begin position="307"/>
        <end position="356"/>
    </location>
</feature>
<name>A0A1B6DB38_9HEMI</name>
<feature type="region of interest" description="Disordered" evidence="2">
    <location>
        <begin position="587"/>
        <end position="606"/>
    </location>
</feature>
<feature type="compositionally biased region" description="Polar residues" evidence="2">
    <location>
        <begin position="498"/>
        <end position="517"/>
    </location>
</feature>
<reference evidence="3" key="1">
    <citation type="submission" date="2015-12" db="EMBL/GenBank/DDBJ databases">
        <title>De novo transcriptome assembly of four potential Pierce s Disease insect vectors from Arizona vineyards.</title>
        <authorList>
            <person name="Tassone E.E."/>
        </authorList>
    </citation>
    <scope>NUCLEOTIDE SEQUENCE</scope>
</reference>
<proteinExistence type="predicted"/>
<feature type="region of interest" description="Disordered" evidence="2">
    <location>
        <begin position="1"/>
        <end position="142"/>
    </location>
</feature>
<evidence type="ECO:0000256" key="1">
    <source>
        <dbReference type="SAM" id="Coils"/>
    </source>
</evidence>
<feature type="compositionally biased region" description="Polar residues" evidence="2">
    <location>
        <begin position="1006"/>
        <end position="1018"/>
    </location>
</feature>
<dbReference type="EMBL" id="GEDC01014395">
    <property type="protein sequence ID" value="JAS22903.1"/>
    <property type="molecule type" value="Transcribed_RNA"/>
</dbReference>